<feature type="domain" description="Methyltransferase type 11" evidence="1">
    <location>
        <begin position="57"/>
        <end position="109"/>
    </location>
</feature>
<name>A0ABT7B888_9CYAN</name>
<protein>
    <submittedName>
        <fullName evidence="2">Methyltransferase domain-containing protein</fullName>
    </submittedName>
</protein>
<evidence type="ECO:0000313" key="3">
    <source>
        <dbReference type="Proteomes" id="UP001235849"/>
    </source>
</evidence>
<dbReference type="CDD" id="cd02440">
    <property type="entry name" value="AdoMet_MTases"/>
    <property type="match status" value="1"/>
</dbReference>
<sequence length="222" mass="25563">MTQNIHQLEICLHIGCGLRAVEGWKNIDSSPSLRLSKVPFVGRSICQLVGAPDWPTSAQCGDILKGLNIPNNSCDLIYSAHVFEHLSYKDFFQALDNVYKYLKPGGILRIIVPDLEVYIQRYLENRSDSQQEDQAAFDFMYHSFVGHQGSRSRFDHRIKEIFSNYRHQWMWDIPSLKKAFSNQGLTQVRQCKYGDWLDPRFALVEVEEVHIGSICIEGIKPN</sequence>
<dbReference type="Gene3D" id="3.40.50.150">
    <property type="entry name" value="Vaccinia Virus protein VP39"/>
    <property type="match status" value="1"/>
</dbReference>
<dbReference type="RefSeq" id="WP_283767693.1">
    <property type="nucleotide sequence ID" value="NZ_JAQOSO010000082.1"/>
</dbReference>
<keyword evidence="2" id="KW-0489">Methyltransferase</keyword>
<comment type="caution">
    <text evidence="2">The sequence shown here is derived from an EMBL/GenBank/DDBJ whole genome shotgun (WGS) entry which is preliminary data.</text>
</comment>
<proteinExistence type="predicted"/>
<dbReference type="GO" id="GO:0032259">
    <property type="term" value="P:methylation"/>
    <property type="evidence" value="ECO:0007669"/>
    <property type="project" value="UniProtKB-KW"/>
</dbReference>
<accession>A0ABT7B888</accession>
<reference evidence="2 3" key="1">
    <citation type="submission" date="2023-01" db="EMBL/GenBank/DDBJ databases">
        <title>Novel diversity within Roseofilum (Cyanobacteria; Desertifilaceae) from marine benthic mats with descriptions of four novel species.</title>
        <authorList>
            <person name="Wang Y."/>
            <person name="Berthold D.E."/>
            <person name="Hu J."/>
            <person name="Lefler F.W."/>
            <person name="Laughinghouse H.D. IV."/>
        </authorList>
    </citation>
    <scope>NUCLEOTIDE SEQUENCE [LARGE SCALE GENOMIC DNA]</scope>
    <source>
        <strain evidence="2 3">BLCC-M114</strain>
    </source>
</reference>
<dbReference type="InterPro" id="IPR013216">
    <property type="entry name" value="Methyltransf_11"/>
</dbReference>
<evidence type="ECO:0000259" key="1">
    <source>
        <dbReference type="Pfam" id="PF08241"/>
    </source>
</evidence>
<organism evidence="2 3">
    <name type="scientific">Roseofilum capinflatum BLCC-M114</name>
    <dbReference type="NCBI Taxonomy" id="3022440"/>
    <lineage>
        <taxon>Bacteria</taxon>
        <taxon>Bacillati</taxon>
        <taxon>Cyanobacteriota</taxon>
        <taxon>Cyanophyceae</taxon>
        <taxon>Desertifilales</taxon>
        <taxon>Desertifilaceae</taxon>
        <taxon>Roseofilum</taxon>
        <taxon>Roseofilum capinflatum</taxon>
    </lineage>
</organism>
<dbReference type="Proteomes" id="UP001235849">
    <property type="component" value="Unassembled WGS sequence"/>
</dbReference>
<dbReference type="Pfam" id="PF08241">
    <property type="entry name" value="Methyltransf_11"/>
    <property type="match status" value="1"/>
</dbReference>
<dbReference type="SUPFAM" id="SSF53335">
    <property type="entry name" value="S-adenosyl-L-methionine-dependent methyltransferases"/>
    <property type="match status" value="1"/>
</dbReference>
<gene>
    <name evidence="2" type="ORF">PMG25_14945</name>
</gene>
<keyword evidence="3" id="KW-1185">Reference proteome</keyword>
<keyword evidence="2" id="KW-0808">Transferase</keyword>
<dbReference type="InterPro" id="IPR029063">
    <property type="entry name" value="SAM-dependent_MTases_sf"/>
</dbReference>
<dbReference type="GO" id="GO:0008168">
    <property type="term" value="F:methyltransferase activity"/>
    <property type="evidence" value="ECO:0007669"/>
    <property type="project" value="UniProtKB-KW"/>
</dbReference>
<dbReference type="EMBL" id="JAQOSO010000082">
    <property type="protein sequence ID" value="MDJ1175389.1"/>
    <property type="molecule type" value="Genomic_DNA"/>
</dbReference>
<evidence type="ECO:0000313" key="2">
    <source>
        <dbReference type="EMBL" id="MDJ1175389.1"/>
    </source>
</evidence>